<comment type="cofactor">
    <cofactor evidence="1 8">
        <name>heme</name>
        <dbReference type="ChEBI" id="CHEBI:30413"/>
    </cofactor>
</comment>
<evidence type="ECO:0000256" key="6">
    <source>
        <dbReference type="ARBA" id="ARBA00023004"/>
    </source>
</evidence>
<keyword evidence="5" id="KW-0560">Oxidoreductase</keyword>
<evidence type="ECO:0000313" key="10">
    <source>
        <dbReference type="Proteomes" id="UP000070501"/>
    </source>
</evidence>
<dbReference type="InterPro" id="IPR050121">
    <property type="entry name" value="Cytochrome_P450_monoxygenase"/>
</dbReference>
<evidence type="ECO:0000256" key="1">
    <source>
        <dbReference type="ARBA" id="ARBA00001971"/>
    </source>
</evidence>
<dbReference type="OrthoDB" id="1470350at2759"/>
<dbReference type="PRINTS" id="PR00463">
    <property type="entry name" value="EP450I"/>
</dbReference>
<comment type="similarity">
    <text evidence="2">Belongs to the cytochrome P450 family.</text>
</comment>
<evidence type="ECO:0000313" key="9">
    <source>
        <dbReference type="EMBL" id="KXJ89102.1"/>
    </source>
</evidence>
<dbReference type="PANTHER" id="PTHR24305:SF230">
    <property type="entry name" value="P450, PUTATIVE (EUROFUNG)-RELATED"/>
    <property type="match status" value="1"/>
</dbReference>
<evidence type="ECO:0000256" key="5">
    <source>
        <dbReference type="ARBA" id="ARBA00023002"/>
    </source>
</evidence>
<dbReference type="Proteomes" id="UP000070501">
    <property type="component" value="Unassembled WGS sequence"/>
</dbReference>
<dbReference type="GO" id="GO:0016705">
    <property type="term" value="F:oxidoreductase activity, acting on paired donors, with incorporation or reduction of molecular oxygen"/>
    <property type="evidence" value="ECO:0007669"/>
    <property type="project" value="InterPro"/>
</dbReference>
<name>A0A136IW02_9PEZI</name>
<dbReference type="GO" id="GO:0005506">
    <property type="term" value="F:iron ion binding"/>
    <property type="evidence" value="ECO:0007669"/>
    <property type="project" value="InterPro"/>
</dbReference>
<reference evidence="10" key="1">
    <citation type="submission" date="2016-02" db="EMBL/GenBank/DDBJ databases">
        <title>Draft genome sequence of Microdochium bolleyi, a fungal endophyte of beachgrass.</title>
        <authorList>
            <consortium name="DOE Joint Genome Institute"/>
            <person name="David A.S."/>
            <person name="May G."/>
            <person name="Haridas S."/>
            <person name="Lim J."/>
            <person name="Wang M."/>
            <person name="Labutti K."/>
            <person name="Lipzen A."/>
            <person name="Barry K."/>
            <person name="Grigoriev I.V."/>
        </authorList>
    </citation>
    <scope>NUCLEOTIDE SEQUENCE [LARGE SCALE GENOMIC DNA]</scope>
    <source>
        <strain evidence="10">J235TASD1</strain>
    </source>
</reference>
<dbReference type="InterPro" id="IPR036396">
    <property type="entry name" value="Cyt_P450_sf"/>
</dbReference>
<dbReference type="GO" id="GO:0004497">
    <property type="term" value="F:monooxygenase activity"/>
    <property type="evidence" value="ECO:0007669"/>
    <property type="project" value="UniProtKB-KW"/>
</dbReference>
<sequence>MAIEGIAGLLASWRSTVQILLSAISGTIIVKVIYNIYFHPLASFPGPLARKATRLPWTISMMRGQCPYAVEELHQKYGPVVRIAPGELSFQDARVWHDIMGGGNSDIPKWEGMYGVPKFIPPHIQNTINKDHHRMLRKALSPGFSESSLRAQEPLLQQYITTLINRLSEEDAPDNATSGQKRGRVVNLEMWYRFLVLDIICDLALGESLGCLTSDTVHPWISTLQSAGGAMKALVAINMYPTLAATLNWLIGDQAKTTAAEYAELLRPAIERRLEQGDARQDLVNPLIKLQNKAKTERLKDPSATAIDDKAALDDMLTNAQTIIGAGGDTTATTLAAVTSLLIDNPPALERVQKEVRGSFATEADITATDVSRKLPYMRACIDEALRLFPTTGAPSMRKTDQVTNICGTAVPKDTIVGIWTWGLFRTPKFWTAPEEFHPERWLGEEARFKDDPLELCKPFFTGSRDCIGQNLAVLELRLVLARMIYNFDFEYADEDSREWTKKQVHAFIVWNKSPLNVRLLPR</sequence>
<dbReference type="EMBL" id="KQ964256">
    <property type="protein sequence ID" value="KXJ89102.1"/>
    <property type="molecule type" value="Genomic_DNA"/>
</dbReference>
<dbReference type="InParanoid" id="A0A136IW02"/>
<organism evidence="9 10">
    <name type="scientific">Microdochium bolleyi</name>
    <dbReference type="NCBI Taxonomy" id="196109"/>
    <lineage>
        <taxon>Eukaryota</taxon>
        <taxon>Fungi</taxon>
        <taxon>Dikarya</taxon>
        <taxon>Ascomycota</taxon>
        <taxon>Pezizomycotina</taxon>
        <taxon>Sordariomycetes</taxon>
        <taxon>Xylariomycetidae</taxon>
        <taxon>Xylariales</taxon>
        <taxon>Microdochiaceae</taxon>
        <taxon>Microdochium</taxon>
    </lineage>
</organism>
<dbReference type="Gene3D" id="1.10.630.10">
    <property type="entry name" value="Cytochrome P450"/>
    <property type="match status" value="1"/>
</dbReference>
<dbReference type="GO" id="GO:0020037">
    <property type="term" value="F:heme binding"/>
    <property type="evidence" value="ECO:0007669"/>
    <property type="project" value="InterPro"/>
</dbReference>
<dbReference type="InterPro" id="IPR001128">
    <property type="entry name" value="Cyt_P450"/>
</dbReference>
<dbReference type="AlphaFoldDB" id="A0A136IW02"/>
<dbReference type="PRINTS" id="PR00385">
    <property type="entry name" value="P450"/>
</dbReference>
<keyword evidence="6 8" id="KW-0408">Iron</keyword>
<dbReference type="CDD" id="cd11058">
    <property type="entry name" value="CYP60B-like"/>
    <property type="match status" value="1"/>
</dbReference>
<evidence type="ECO:0000256" key="3">
    <source>
        <dbReference type="ARBA" id="ARBA00022617"/>
    </source>
</evidence>
<keyword evidence="7" id="KW-0503">Monooxygenase</keyword>
<evidence type="ECO:0000256" key="7">
    <source>
        <dbReference type="ARBA" id="ARBA00023033"/>
    </source>
</evidence>
<keyword evidence="10" id="KW-1185">Reference proteome</keyword>
<keyword evidence="3 8" id="KW-0349">Heme</keyword>
<dbReference type="SUPFAM" id="SSF48264">
    <property type="entry name" value="Cytochrome P450"/>
    <property type="match status" value="1"/>
</dbReference>
<keyword evidence="4 8" id="KW-0479">Metal-binding</keyword>
<gene>
    <name evidence="9" type="ORF">Micbo1qcDRAFT_189704</name>
</gene>
<dbReference type="InterPro" id="IPR002401">
    <property type="entry name" value="Cyt_P450_E_grp-I"/>
</dbReference>
<evidence type="ECO:0000256" key="8">
    <source>
        <dbReference type="PIRSR" id="PIRSR602401-1"/>
    </source>
</evidence>
<feature type="binding site" description="axial binding residue" evidence="8">
    <location>
        <position position="467"/>
    </location>
    <ligand>
        <name>heme</name>
        <dbReference type="ChEBI" id="CHEBI:30413"/>
    </ligand>
    <ligandPart>
        <name>Fe</name>
        <dbReference type="ChEBI" id="CHEBI:18248"/>
    </ligandPart>
</feature>
<dbReference type="STRING" id="196109.A0A136IW02"/>
<dbReference type="PANTHER" id="PTHR24305">
    <property type="entry name" value="CYTOCHROME P450"/>
    <property type="match status" value="1"/>
</dbReference>
<protein>
    <submittedName>
        <fullName evidence="9">Cytochrome P450</fullName>
    </submittedName>
</protein>
<evidence type="ECO:0000256" key="2">
    <source>
        <dbReference type="ARBA" id="ARBA00010617"/>
    </source>
</evidence>
<proteinExistence type="inferred from homology"/>
<dbReference type="Pfam" id="PF00067">
    <property type="entry name" value="p450"/>
    <property type="match status" value="1"/>
</dbReference>
<evidence type="ECO:0000256" key="4">
    <source>
        <dbReference type="ARBA" id="ARBA00022723"/>
    </source>
</evidence>
<accession>A0A136IW02</accession>